<keyword evidence="9 15" id="KW-0067">ATP-binding</keyword>
<keyword evidence="7 15" id="KW-0479">Metal-binding</keyword>
<evidence type="ECO:0000256" key="14">
    <source>
        <dbReference type="ARBA" id="ARBA00049255"/>
    </source>
</evidence>
<dbReference type="Gene3D" id="3.30.56.10">
    <property type="match status" value="2"/>
</dbReference>
<dbReference type="HAMAP" id="MF_00283">
    <property type="entry name" value="Phe_tRNA_synth_beta1"/>
    <property type="match status" value="1"/>
</dbReference>
<dbReference type="Gene3D" id="3.30.70.380">
    <property type="entry name" value="Ferrodoxin-fold anticodon-binding domain"/>
    <property type="match status" value="1"/>
</dbReference>
<evidence type="ECO:0000259" key="17">
    <source>
        <dbReference type="PROSITE" id="PS50886"/>
    </source>
</evidence>
<keyword evidence="10 15" id="KW-0460">Magnesium</keyword>
<evidence type="ECO:0000256" key="7">
    <source>
        <dbReference type="ARBA" id="ARBA00022723"/>
    </source>
</evidence>
<dbReference type="Gene3D" id="2.40.50.140">
    <property type="entry name" value="Nucleic acid-binding proteins"/>
    <property type="match status" value="1"/>
</dbReference>
<dbReference type="InterPro" id="IPR004532">
    <property type="entry name" value="Phe-tRNA-ligase_IIc_bsu_bact"/>
</dbReference>
<evidence type="ECO:0000259" key="18">
    <source>
        <dbReference type="PROSITE" id="PS51447"/>
    </source>
</evidence>
<dbReference type="InterPro" id="IPR005121">
    <property type="entry name" value="Fdx_antiC-bd"/>
</dbReference>
<sequence>MLVPIEWLKDYTDIDIDTKEFCDRMIMSGSNLETCEYFCEEMENVVVGRIEKIEKHPDADKLVVCMINVGRDEPVQIVTGAPNVFEGAYVPVALHKSRIPGPLHGKEKEEGGTKITKGKLRGVESFGMLCSAGELGFDDKVVPVAHKDGIWILEEEYPLGQDFAEALGLKQAVVDFEITPNRPDCLSMVGMAREAAATFGGSLNYPDTACVSETDKQAKDFIQVEIKEPELCRRYAARIVTDVKIGQSPWWLQKRLMYAGMRPINNIVDITNFVMLEFGQPIHAFDIRQIADNKIVVERAAEGETFTTLDNTERTLTEDMLLIKDGQRGVAIAGVMGGLNSEIEADTTTILVESANFNGDSVRATSKKLGLRTEASSRFEKGIDPNLCQAAADRVCRLIEILGCGKVASGTVDVYPKEFTAPVIDVRVSRINSVLGTDLSREEMVSIFESLEMKVEGNGEVMKVTPPTIRQDLLTEVDFVEEVARMYGYDKLPVTIPKGNSEAGKSKERTLVDLARDTLCALGANEVQTYSFVSPRGVDDVRIDEDSWERAFVKITNPLGEENSVMRTILTPNMLEVLARNYSRNIESVRAFEIGSTFMENIIDPEKLPDEQTGLCIGMYGKDTDFFTLKGMVTEMLKILGVKEVTFTAESEYGVYHPGRCARISVGDEELGIMGEIYPDVAEKFGIGTRAYVCELFFDSVIRRADIEKAYQPLPKYPATSRDIALLVDEEIQVGDIESIIKEQGKTILEKVQLFDVYRGKQVAEGKKSVAFALTYRDKNKTLTDEDVAKVHDKVLEALKEKVNAVLREI</sequence>
<dbReference type="PANTHER" id="PTHR10947:SF0">
    <property type="entry name" value="PHENYLALANINE--TRNA LIGASE BETA SUBUNIT"/>
    <property type="match status" value="1"/>
</dbReference>
<evidence type="ECO:0000259" key="19">
    <source>
        <dbReference type="PROSITE" id="PS51483"/>
    </source>
</evidence>
<keyword evidence="8 15" id="KW-0547">Nucleotide-binding</keyword>
<proteinExistence type="inferred from homology"/>
<feature type="domain" description="B5" evidence="19">
    <location>
        <begin position="419"/>
        <end position="494"/>
    </location>
</feature>
<dbReference type="InterPro" id="IPR020825">
    <property type="entry name" value="Phe-tRNA_synthase-like_B3/B4"/>
</dbReference>
<evidence type="ECO:0000256" key="1">
    <source>
        <dbReference type="ARBA" id="ARBA00004496"/>
    </source>
</evidence>
<keyword evidence="5 16" id="KW-0820">tRNA-binding</keyword>
<dbReference type="InterPro" id="IPR041616">
    <property type="entry name" value="PheRS_beta_core"/>
</dbReference>
<dbReference type="InterPro" id="IPR012340">
    <property type="entry name" value="NA-bd_OB-fold"/>
</dbReference>
<dbReference type="PROSITE" id="PS51483">
    <property type="entry name" value="B5"/>
    <property type="match status" value="1"/>
</dbReference>
<dbReference type="PROSITE" id="PS51447">
    <property type="entry name" value="FDX_ACB"/>
    <property type="match status" value="1"/>
</dbReference>
<dbReference type="EMBL" id="JANFXK010000011">
    <property type="protein sequence ID" value="MCQ4637184.1"/>
    <property type="molecule type" value="Genomic_DNA"/>
</dbReference>
<dbReference type="PANTHER" id="PTHR10947">
    <property type="entry name" value="PHENYLALANYL-TRNA SYNTHETASE BETA CHAIN AND LEUCINE-RICH REPEAT-CONTAINING PROTEIN 47"/>
    <property type="match status" value="1"/>
</dbReference>
<evidence type="ECO:0000256" key="16">
    <source>
        <dbReference type="PROSITE-ProRule" id="PRU00209"/>
    </source>
</evidence>
<dbReference type="SUPFAM" id="SSF46955">
    <property type="entry name" value="Putative DNA-binding domain"/>
    <property type="match status" value="1"/>
</dbReference>
<keyword evidence="13 15" id="KW-0030">Aminoacyl-tRNA synthetase</keyword>
<dbReference type="InterPro" id="IPR009061">
    <property type="entry name" value="DNA-bd_dom_put_sf"/>
</dbReference>
<evidence type="ECO:0000256" key="2">
    <source>
        <dbReference type="ARBA" id="ARBA00008653"/>
    </source>
</evidence>
<feature type="domain" description="FDX-ACB" evidence="18">
    <location>
        <begin position="715"/>
        <end position="808"/>
    </location>
</feature>
<dbReference type="SUPFAM" id="SSF55681">
    <property type="entry name" value="Class II aaRS and biotin synthetases"/>
    <property type="match status" value="1"/>
</dbReference>
<evidence type="ECO:0000256" key="9">
    <source>
        <dbReference type="ARBA" id="ARBA00022840"/>
    </source>
</evidence>
<dbReference type="InterPro" id="IPR045864">
    <property type="entry name" value="aa-tRNA-synth_II/BPL/LPL"/>
</dbReference>
<dbReference type="Pfam" id="PF01588">
    <property type="entry name" value="tRNA_bind"/>
    <property type="match status" value="1"/>
</dbReference>
<dbReference type="Pfam" id="PF03483">
    <property type="entry name" value="B3_4"/>
    <property type="match status" value="1"/>
</dbReference>
<dbReference type="CDD" id="cd02796">
    <property type="entry name" value="tRNA_bind_bactPheRS"/>
    <property type="match status" value="1"/>
</dbReference>
<evidence type="ECO:0000256" key="6">
    <source>
        <dbReference type="ARBA" id="ARBA00022598"/>
    </source>
</evidence>
<dbReference type="InterPro" id="IPR033714">
    <property type="entry name" value="tRNA_bind_bactPheRS"/>
</dbReference>
<feature type="binding site" evidence="15">
    <location>
        <position position="478"/>
    </location>
    <ligand>
        <name>Mg(2+)</name>
        <dbReference type="ChEBI" id="CHEBI:18420"/>
        <note>shared with alpha subunit</note>
    </ligand>
</feature>
<dbReference type="GO" id="GO:0004826">
    <property type="term" value="F:phenylalanine-tRNA ligase activity"/>
    <property type="evidence" value="ECO:0007669"/>
    <property type="project" value="UniProtKB-EC"/>
</dbReference>
<evidence type="ECO:0000256" key="12">
    <source>
        <dbReference type="ARBA" id="ARBA00022917"/>
    </source>
</evidence>
<dbReference type="Gene3D" id="3.50.40.10">
    <property type="entry name" value="Phenylalanyl-trna Synthetase, Chain B, domain 3"/>
    <property type="match status" value="1"/>
</dbReference>
<dbReference type="Gene3D" id="3.30.930.10">
    <property type="entry name" value="Bira Bifunctional Protein, Domain 2"/>
    <property type="match status" value="1"/>
</dbReference>
<keyword evidence="6 15" id="KW-0436">Ligase</keyword>
<feature type="binding site" evidence="15">
    <location>
        <position position="482"/>
    </location>
    <ligand>
        <name>Mg(2+)</name>
        <dbReference type="ChEBI" id="CHEBI:18420"/>
        <note>shared with alpha subunit</note>
    </ligand>
</feature>
<dbReference type="InterPro" id="IPR002547">
    <property type="entry name" value="tRNA-bd_dom"/>
</dbReference>
<comment type="similarity">
    <text evidence="2 15">Belongs to the phenylalanyl-tRNA synthetase beta subunit family. Type 1 subfamily.</text>
</comment>
<evidence type="ECO:0000256" key="8">
    <source>
        <dbReference type="ARBA" id="ARBA00022741"/>
    </source>
</evidence>
<comment type="subcellular location">
    <subcellularLocation>
        <location evidence="1 15">Cytoplasm</location>
    </subcellularLocation>
</comment>
<comment type="cofactor">
    <cofactor evidence="15">
        <name>Mg(2+)</name>
        <dbReference type="ChEBI" id="CHEBI:18420"/>
    </cofactor>
    <text evidence="15">Binds 2 magnesium ions per tetramer.</text>
</comment>
<evidence type="ECO:0000256" key="11">
    <source>
        <dbReference type="ARBA" id="ARBA00022884"/>
    </source>
</evidence>
<evidence type="ECO:0000256" key="15">
    <source>
        <dbReference type="HAMAP-Rule" id="MF_00283"/>
    </source>
</evidence>
<dbReference type="NCBIfam" id="TIGR00472">
    <property type="entry name" value="pheT_bact"/>
    <property type="match status" value="1"/>
</dbReference>
<comment type="subunit">
    <text evidence="3 15">Tetramer of two alpha and two beta subunits.</text>
</comment>
<evidence type="ECO:0000256" key="4">
    <source>
        <dbReference type="ARBA" id="ARBA00022490"/>
    </source>
</evidence>
<evidence type="ECO:0000313" key="20">
    <source>
        <dbReference type="EMBL" id="MCQ4637184.1"/>
    </source>
</evidence>
<dbReference type="Pfam" id="PF03147">
    <property type="entry name" value="FDX-ACB"/>
    <property type="match status" value="1"/>
</dbReference>
<dbReference type="SMART" id="SM00896">
    <property type="entry name" value="FDX-ACB"/>
    <property type="match status" value="1"/>
</dbReference>
<dbReference type="Proteomes" id="UP001524502">
    <property type="component" value="Unassembled WGS sequence"/>
</dbReference>
<dbReference type="SUPFAM" id="SSF50249">
    <property type="entry name" value="Nucleic acid-binding proteins"/>
    <property type="match status" value="1"/>
</dbReference>
<reference evidence="20 21" key="1">
    <citation type="submission" date="2022-06" db="EMBL/GenBank/DDBJ databases">
        <title>Isolation of gut microbiota from human fecal samples.</title>
        <authorList>
            <person name="Pamer E.G."/>
            <person name="Barat B."/>
            <person name="Waligurski E."/>
            <person name="Medina S."/>
            <person name="Paddock L."/>
            <person name="Mostad J."/>
        </authorList>
    </citation>
    <scope>NUCLEOTIDE SEQUENCE [LARGE SCALE GENOMIC DNA]</scope>
    <source>
        <strain evidence="20 21">SL.3.17</strain>
    </source>
</reference>
<dbReference type="Pfam" id="PF17759">
    <property type="entry name" value="tRNA_synthFbeta"/>
    <property type="match status" value="1"/>
</dbReference>
<dbReference type="SMART" id="SM00873">
    <property type="entry name" value="B3_4"/>
    <property type="match status" value="1"/>
</dbReference>
<dbReference type="InterPro" id="IPR045060">
    <property type="entry name" value="Phe-tRNA-ligase_IIc_bsu"/>
</dbReference>
<dbReference type="InterPro" id="IPR005147">
    <property type="entry name" value="tRNA_synthase_B5-dom"/>
</dbReference>
<dbReference type="PROSITE" id="PS50886">
    <property type="entry name" value="TRBD"/>
    <property type="match status" value="1"/>
</dbReference>
<organism evidence="20 21">
    <name type="scientific">Anaerovorax odorimutans</name>
    <dbReference type="NCBI Taxonomy" id="109327"/>
    <lineage>
        <taxon>Bacteria</taxon>
        <taxon>Bacillati</taxon>
        <taxon>Bacillota</taxon>
        <taxon>Clostridia</taxon>
        <taxon>Peptostreptococcales</taxon>
        <taxon>Anaerovoracaceae</taxon>
        <taxon>Anaerovorax</taxon>
    </lineage>
</organism>
<comment type="caution">
    <text evidence="20">The sequence shown here is derived from an EMBL/GenBank/DDBJ whole genome shotgun (WGS) entry which is preliminary data.</text>
</comment>
<dbReference type="CDD" id="cd00769">
    <property type="entry name" value="PheRS_beta_core"/>
    <property type="match status" value="1"/>
</dbReference>
<accession>A0ABT1RPR4</accession>
<feature type="domain" description="TRNA-binding" evidence="17">
    <location>
        <begin position="39"/>
        <end position="164"/>
    </location>
</feature>
<evidence type="ECO:0000256" key="10">
    <source>
        <dbReference type="ARBA" id="ARBA00022842"/>
    </source>
</evidence>
<comment type="catalytic activity">
    <reaction evidence="14 15">
        <text>tRNA(Phe) + L-phenylalanine + ATP = L-phenylalanyl-tRNA(Phe) + AMP + diphosphate + H(+)</text>
        <dbReference type="Rhea" id="RHEA:19413"/>
        <dbReference type="Rhea" id="RHEA-COMP:9668"/>
        <dbReference type="Rhea" id="RHEA-COMP:9699"/>
        <dbReference type="ChEBI" id="CHEBI:15378"/>
        <dbReference type="ChEBI" id="CHEBI:30616"/>
        <dbReference type="ChEBI" id="CHEBI:33019"/>
        <dbReference type="ChEBI" id="CHEBI:58095"/>
        <dbReference type="ChEBI" id="CHEBI:78442"/>
        <dbReference type="ChEBI" id="CHEBI:78531"/>
        <dbReference type="ChEBI" id="CHEBI:456215"/>
        <dbReference type="EC" id="6.1.1.20"/>
    </reaction>
</comment>
<keyword evidence="12 15" id="KW-0648">Protein biosynthesis</keyword>
<dbReference type="SMART" id="SM00874">
    <property type="entry name" value="B5"/>
    <property type="match status" value="1"/>
</dbReference>
<evidence type="ECO:0000256" key="3">
    <source>
        <dbReference type="ARBA" id="ARBA00011209"/>
    </source>
</evidence>
<keyword evidence="4 15" id="KW-0963">Cytoplasm</keyword>
<keyword evidence="11 16" id="KW-0694">RNA-binding</keyword>
<dbReference type="InterPro" id="IPR036690">
    <property type="entry name" value="Fdx_antiC-bd_sf"/>
</dbReference>
<dbReference type="SUPFAM" id="SSF56037">
    <property type="entry name" value="PheT/TilS domain"/>
    <property type="match status" value="1"/>
</dbReference>
<dbReference type="SUPFAM" id="SSF54991">
    <property type="entry name" value="Anticodon-binding domain of PheRS"/>
    <property type="match status" value="1"/>
</dbReference>
<dbReference type="EC" id="6.1.1.20" evidence="15"/>
<dbReference type="RefSeq" id="WP_256132377.1">
    <property type="nucleotide sequence ID" value="NZ_JANFXK010000011.1"/>
</dbReference>
<gene>
    <name evidence="15 20" type="primary">pheT</name>
    <name evidence="20" type="ORF">NE619_10660</name>
</gene>
<dbReference type="InterPro" id="IPR005146">
    <property type="entry name" value="B3/B4_tRNA-bd"/>
</dbReference>
<feature type="binding site" evidence="15">
    <location>
        <position position="481"/>
    </location>
    <ligand>
        <name>Mg(2+)</name>
        <dbReference type="ChEBI" id="CHEBI:18420"/>
        <note>shared with alpha subunit</note>
    </ligand>
</feature>
<evidence type="ECO:0000256" key="5">
    <source>
        <dbReference type="ARBA" id="ARBA00022555"/>
    </source>
</evidence>
<evidence type="ECO:0000256" key="13">
    <source>
        <dbReference type="ARBA" id="ARBA00023146"/>
    </source>
</evidence>
<dbReference type="Pfam" id="PF03484">
    <property type="entry name" value="B5"/>
    <property type="match status" value="1"/>
</dbReference>
<evidence type="ECO:0000313" key="21">
    <source>
        <dbReference type="Proteomes" id="UP001524502"/>
    </source>
</evidence>
<protein>
    <recommendedName>
        <fullName evidence="15">Phenylalanine--tRNA ligase beta subunit</fullName>
        <ecNumber evidence="15">6.1.1.20</ecNumber>
    </recommendedName>
    <alternativeName>
        <fullName evidence="15">Phenylalanyl-tRNA synthetase beta subunit</fullName>
        <shortName evidence="15">PheRS</shortName>
    </alternativeName>
</protein>
<keyword evidence="21" id="KW-1185">Reference proteome</keyword>
<name>A0ABT1RPR4_9FIRM</name>
<feature type="binding site" evidence="15">
    <location>
        <position position="472"/>
    </location>
    <ligand>
        <name>Mg(2+)</name>
        <dbReference type="ChEBI" id="CHEBI:18420"/>
        <note>shared with alpha subunit</note>
    </ligand>
</feature>